<comment type="caution">
    <text evidence="1">The sequence shown here is derived from an EMBL/GenBank/DDBJ whole genome shotgun (WGS) entry which is preliminary data.</text>
</comment>
<keyword evidence="2" id="KW-1185">Reference proteome</keyword>
<dbReference type="RefSeq" id="WP_377260697.1">
    <property type="nucleotide sequence ID" value="NZ_JBHLUH010000080.1"/>
</dbReference>
<organism evidence="1 2">
    <name type="scientific">Phytohabitans kaempferiae</name>
    <dbReference type="NCBI Taxonomy" id="1620943"/>
    <lineage>
        <taxon>Bacteria</taxon>
        <taxon>Bacillati</taxon>
        <taxon>Actinomycetota</taxon>
        <taxon>Actinomycetes</taxon>
        <taxon>Micromonosporales</taxon>
        <taxon>Micromonosporaceae</taxon>
    </lineage>
</organism>
<dbReference type="SUPFAM" id="SSF69279">
    <property type="entry name" value="Phage tail proteins"/>
    <property type="match status" value="1"/>
</dbReference>
<name>A0ABV6MEX9_9ACTN</name>
<evidence type="ECO:0000313" key="2">
    <source>
        <dbReference type="Proteomes" id="UP001589867"/>
    </source>
</evidence>
<dbReference type="EMBL" id="JBHLUH010000080">
    <property type="protein sequence ID" value="MFC0533290.1"/>
    <property type="molecule type" value="Genomic_DNA"/>
</dbReference>
<sequence>MLTLGHTLVMGDREYTSHVVRLRVERSVAPGVGRLRARLPFVGDLPAAVGDDVRLDLDSGESAATVFTGQVIGLRHTPGGVDVLAGDASWALAQLRPATTYEGQTAGAVVRALAGDAGASVGALDDGPTLPAYLADGAATGWEHVARLAAWAGADAFVTADGKVTSVGREPVAADVALRWGREVLAVRATEAGVPASAVALAGEGPGPADDRPGAFRFTTGGAPPAPPAAVRYRPGLRASDVAADASTAWVTREATRRRPVELETFLLPALGPGDVLEIQDAPVPVPLLQVRRVEHRVDAAGGRSRVVARAGADADLLGQLGGLLAGAAGALAGAVGGLL</sequence>
<dbReference type="Proteomes" id="UP001589867">
    <property type="component" value="Unassembled WGS sequence"/>
</dbReference>
<proteinExistence type="predicted"/>
<evidence type="ECO:0000313" key="1">
    <source>
        <dbReference type="EMBL" id="MFC0533290.1"/>
    </source>
</evidence>
<reference evidence="1 2" key="1">
    <citation type="submission" date="2024-09" db="EMBL/GenBank/DDBJ databases">
        <authorList>
            <person name="Sun Q."/>
            <person name="Mori K."/>
        </authorList>
    </citation>
    <scope>NUCLEOTIDE SEQUENCE [LARGE SCALE GENOMIC DNA]</scope>
    <source>
        <strain evidence="1 2">TBRC 3947</strain>
    </source>
</reference>
<protein>
    <submittedName>
        <fullName evidence="1">Uncharacterized protein</fullName>
    </submittedName>
</protein>
<accession>A0ABV6MEX9</accession>
<gene>
    <name evidence="1" type="ORF">ACFFIA_37350</name>
</gene>